<organism evidence="3 4">
    <name type="scientific">Porites lobata</name>
    <dbReference type="NCBI Taxonomy" id="104759"/>
    <lineage>
        <taxon>Eukaryota</taxon>
        <taxon>Metazoa</taxon>
        <taxon>Cnidaria</taxon>
        <taxon>Anthozoa</taxon>
        <taxon>Hexacorallia</taxon>
        <taxon>Scleractinia</taxon>
        <taxon>Fungiina</taxon>
        <taxon>Poritidae</taxon>
        <taxon>Porites</taxon>
    </lineage>
</organism>
<evidence type="ECO:0000313" key="4">
    <source>
        <dbReference type="Proteomes" id="UP001159405"/>
    </source>
</evidence>
<keyword evidence="4" id="KW-1185">Reference proteome</keyword>
<dbReference type="PANTHER" id="PTHR11711">
    <property type="entry name" value="ADP RIBOSYLATION FACTOR-RELATED"/>
    <property type="match status" value="1"/>
</dbReference>
<accession>A0ABN8R2U1</accession>
<name>A0ABN8R2U1_9CNID</name>
<dbReference type="Gene3D" id="3.40.50.300">
    <property type="entry name" value="P-loop containing nucleotide triphosphate hydrolases"/>
    <property type="match status" value="1"/>
</dbReference>
<evidence type="ECO:0000313" key="3">
    <source>
        <dbReference type="EMBL" id="CAH3171680.1"/>
    </source>
</evidence>
<gene>
    <name evidence="3" type="ORF">PLOB_00012121</name>
</gene>
<dbReference type="Proteomes" id="UP001159405">
    <property type="component" value="Unassembled WGS sequence"/>
</dbReference>
<dbReference type="InterPro" id="IPR027417">
    <property type="entry name" value="P-loop_NTPase"/>
</dbReference>
<dbReference type="SUPFAM" id="SSF52540">
    <property type="entry name" value="P-loop containing nucleoside triphosphate hydrolases"/>
    <property type="match status" value="1"/>
</dbReference>
<comment type="caution">
    <text evidence="3">The sequence shown here is derived from an EMBL/GenBank/DDBJ whole genome shotgun (WGS) entry which is preliminary data.</text>
</comment>
<dbReference type="Pfam" id="PF00025">
    <property type="entry name" value="Arf"/>
    <property type="match status" value="1"/>
</dbReference>
<dbReference type="SMART" id="SM00177">
    <property type="entry name" value="ARF"/>
    <property type="match status" value="1"/>
</dbReference>
<protein>
    <recommendedName>
        <fullName evidence="5">ADP-ribosylation factor-like protein</fullName>
    </recommendedName>
</protein>
<evidence type="ECO:0000256" key="1">
    <source>
        <dbReference type="ARBA" id="ARBA00022741"/>
    </source>
</evidence>
<reference evidence="3 4" key="1">
    <citation type="submission" date="2022-05" db="EMBL/GenBank/DDBJ databases">
        <authorList>
            <consortium name="Genoscope - CEA"/>
            <person name="William W."/>
        </authorList>
    </citation>
    <scope>NUCLEOTIDE SEQUENCE [LARGE SCALE GENOMIC DNA]</scope>
</reference>
<proteinExistence type="predicted"/>
<keyword evidence="1" id="KW-0547">Nucleotide-binding</keyword>
<dbReference type="InterPro" id="IPR024156">
    <property type="entry name" value="Small_GTPase_ARF"/>
</dbReference>
<keyword evidence="2" id="KW-0342">GTP-binding</keyword>
<dbReference type="EMBL" id="CALNXK010000166">
    <property type="protein sequence ID" value="CAH3171680.1"/>
    <property type="molecule type" value="Genomic_DNA"/>
</dbReference>
<evidence type="ECO:0000256" key="2">
    <source>
        <dbReference type="ARBA" id="ARBA00023134"/>
    </source>
</evidence>
<sequence>MGAKISRGRQDKHGTILMVGLDGAGKTTIANMLKREMIFRTEPTRGCTFSLNAFGFKEYTFSICDVGGSKHSRYMWRNFKQNDAFLNWATICGVIFVVDSSDLERITEAKKLYSELHQQLAKDHRRPVLPVLVIANKQDLAGALTAHEVSDGLSLEQYKPHGWQVTFHFTAVDGVGLDDAVWILYKMIKKREKLLKKN</sequence>
<dbReference type="SMART" id="SM00178">
    <property type="entry name" value="SAR"/>
    <property type="match status" value="1"/>
</dbReference>
<dbReference type="CDD" id="cd00878">
    <property type="entry name" value="Arf_Arl"/>
    <property type="match status" value="1"/>
</dbReference>
<dbReference type="PROSITE" id="PS51417">
    <property type="entry name" value="ARF"/>
    <property type="match status" value="1"/>
</dbReference>
<evidence type="ECO:0008006" key="5">
    <source>
        <dbReference type="Google" id="ProtNLM"/>
    </source>
</evidence>
<dbReference type="InterPro" id="IPR006689">
    <property type="entry name" value="Small_GTPase_ARF/SAR"/>
</dbReference>